<name>A0A0F9M8E0_9ZZZZ</name>
<organism evidence="1">
    <name type="scientific">marine sediment metagenome</name>
    <dbReference type="NCBI Taxonomy" id="412755"/>
    <lineage>
        <taxon>unclassified sequences</taxon>
        <taxon>metagenomes</taxon>
        <taxon>ecological metagenomes</taxon>
    </lineage>
</organism>
<reference evidence="1" key="1">
    <citation type="journal article" date="2015" name="Nature">
        <title>Complex archaea that bridge the gap between prokaryotes and eukaryotes.</title>
        <authorList>
            <person name="Spang A."/>
            <person name="Saw J.H."/>
            <person name="Jorgensen S.L."/>
            <person name="Zaremba-Niedzwiedzka K."/>
            <person name="Martijn J."/>
            <person name="Lind A.E."/>
            <person name="van Eijk R."/>
            <person name="Schleper C."/>
            <person name="Guy L."/>
            <person name="Ettema T.J."/>
        </authorList>
    </citation>
    <scope>NUCLEOTIDE SEQUENCE</scope>
</reference>
<accession>A0A0F9M8E0</accession>
<protein>
    <submittedName>
        <fullName evidence="1">Uncharacterized protein</fullName>
    </submittedName>
</protein>
<dbReference type="EMBL" id="LAZR01005005">
    <property type="protein sequence ID" value="KKN03705.1"/>
    <property type="molecule type" value="Genomic_DNA"/>
</dbReference>
<dbReference type="AlphaFoldDB" id="A0A0F9M8E0"/>
<gene>
    <name evidence="1" type="ORF">LCGC14_1104980</name>
</gene>
<evidence type="ECO:0000313" key="1">
    <source>
        <dbReference type="EMBL" id="KKN03705.1"/>
    </source>
</evidence>
<proteinExistence type="predicted"/>
<sequence length="452" mass="52268">MVAPFVVAAGVVYMVLSSTSPYQRFQSQQFNKAIPNEILDPASLIEAHAFGEISDKSFKEIMRRHGFDSKHSKQFRAISQTKLSAIDLIQLRRRGLISDKDFETQQKKSRTEDKTLSQIEMLSKFIPGVQDTINFAVREAYRDDIADKFGYDEDFPSPERIRVIEEMDTNKYDNLEGTDRLIAQALQIGLDPLVLKSFWRIHWQLPAVTAGLEMFHRLRPEFNPDNPVTFDDIKELLKIQDIAPFWQERILETSFNLPTRVDVRRMFIAGLLTQDEVYDLYQQRGYSPEWAEKLTQLADSDKLDSGRDLSKTMIEKAYEEGVIKREDSLLLLIEMRYSVDEADIIMALIDLKLSNNELRDKLSLLKTRFIRGIIEEGSYKSSLDDLNILGDKRDLIILGAKSERLTKQKLASKEDLKTFFKKKLMNIKEVQTELIKAGYSKELADMLITSWK</sequence>
<comment type="caution">
    <text evidence="1">The sequence shown here is derived from an EMBL/GenBank/DDBJ whole genome shotgun (WGS) entry which is preliminary data.</text>
</comment>